<comment type="similarity">
    <text evidence="7">Belongs to the NAGSA dehydrogenase family. Type 1 subfamily.</text>
</comment>
<dbReference type="PROSITE" id="PS01224">
    <property type="entry name" value="ARGC"/>
    <property type="match status" value="1"/>
</dbReference>
<dbReference type="PATRIC" id="fig|70996.4.peg.4168"/>
<comment type="pathway">
    <text evidence="1 7">Amino-acid biosynthesis; L-arginine biosynthesis; N(2)-acetyl-L-ornithine from L-glutamate: step 3/4.</text>
</comment>
<comment type="caution">
    <text evidence="10">The sequence shown here is derived from an EMBL/GenBank/DDBJ whole genome shotgun (WGS) entry which is preliminary data.</text>
</comment>
<dbReference type="Gene3D" id="3.40.50.720">
    <property type="entry name" value="NAD(P)-binding Rossmann-like Domain"/>
    <property type="match status" value="1"/>
</dbReference>
<keyword evidence="11" id="KW-1185">Reference proteome</keyword>
<proteinExistence type="inferred from homology"/>
<evidence type="ECO:0000256" key="6">
    <source>
        <dbReference type="ARBA" id="ARBA00050557"/>
    </source>
</evidence>
<keyword evidence="2 7" id="KW-0055">Arginine biosynthesis</keyword>
<dbReference type="SUPFAM" id="SSF51735">
    <property type="entry name" value="NAD(P)-binding Rossmann-fold domains"/>
    <property type="match status" value="1"/>
</dbReference>
<evidence type="ECO:0000256" key="3">
    <source>
        <dbReference type="ARBA" id="ARBA00022605"/>
    </source>
</evidence>
<evidence type="ECO:0000313" key="11">
    <source>
        <dbReference type="Proteomes" id="UP000050277"/>
    </source>
</evidence>
<keyword evidence="3 7" id="KW-0028">Amino-acid biosynthesis</keyword>
<dbReference type="GO" id="GO:0003942">
    <property type="term" value="F:N-acetyl-gamma-glutamyl-phosphate reductase activity"/>
    <property type="evidence" value="ECO:0007669"/>
    <property type="project" value="UniProtKB-UniRule"/>
</dbReference>
<dbReference type="InterPro" id="IPR000706">
    <property type="entry name" value="AGPR_type-1"/>
</dbReference>
<sequence length="336" mass="36363">MIRVGIFGVTGYAGYELARWLQRHPKASLVWAVSESAAGKRLAEVVPGPLDLTLLAANQVDWQTVDVIFTGLPHGVAAKTVAEARQNGVKAIDLSADLRLDSPAAYTRWYDHTHPHPELLNAPYGLPELNRAALVDVPTIANPGCYPTSVLLGLAPLLEQGWWQTGQTIIINAASGVSGAGRAPKQHLHFVEAHENYSPYNIGHTHRHVGEIEQELNKLANAAVNTIFAPHLLPTQRGILSTIYVPIQPELDLAQIHALYRERYANEPFVNVLDQGQLASLAHVVHTNDCAVGLTLAQPGMLIVTSAIDNLLKGASGQAIQNMNIMFGLPETTGLR</sequence>
<comment type="subcellular location">
    <subcellularLocation>
        <location evidence="7">Cytoplasm</location>
    </subcellularLocation>
</comment>
<dbReference type="STRING" id="70996.SE18_12420"/>
<evidence type="ECO:0000256" key="8">
    <source>
        <dbReference type="PROSITE-ProRule" id="PRU10010"/>
    </source>
</evidence>
<dbReference type="GO" id="GO:0070401">
    <property type="term" value="F:NADP+ binding"/>
    <property type="evidence" value="ECO:0007669"/>
    <property type="project" value="InterPro"/>
</dbReference>
<organism evidence="10 11">
    <name type="scientific">Herpetosiphon geysericola</name>
    <dbReference type="NCBI Taxonomy" id="70996"/>
    <lineage>
        <taxon>Bacteria</taxon>
        <taxon>Bacillati</taxon>
        <taxon>Chloroflexota</taxon>
        <taxon>Chloroflexia</taxon>
        <taxon>Herpetosiphonales</taxon>
        <taxon>Herpetosiphonaceae</taxon>
        <taxon>Herpetosiphon</taxon>
    </lineage>
</organism>
<evidence type="ECO:0000313" key="10">
    <source>
        <dbReference type="EMBL" id="KPL86763.1"/>
    </source>
</evidence>
<dbReference type="SUPFAM" id="SSF55347">
    <property type="entry name" value="Glyceraldehyde-3-phosphate dehydrogenase-like, C-terminal domain"/>
    <property type="match status" value="1"/>
</dbReference>
<dbReference type="OrthoDB" id="9801289at2"/>
<dbReference type="SMART" id="SM00859">
    <property type="entry name" value="Semialdhyde_dh"/>
    <property type="match status" value="1"/>
</dbReference>
<dbReference type="GO" id="GO:0051287">
    <property type="term" value="F:NAD binding"/>
    <property type="evidence" value="ECO:0007669"/>
    <property type="project" value="InterPro"/>
</dbReference>
<dbReference type="RefSeq" id="WP_054534771.1">
    <property type="nucleotide sequence ID" value="NZ_LGKP01000021.1"/>
</dbReference>
<reference evidence="10 11" key="1">
    <citation type="submission" date="2015-07" db="EMBL/GenBank/DDBJ databases">
        <title>Whole genome sequence of Herpetosiphon geysericola DSM 7119.</title>
        <authorList>
            <person name="Hemp J."/>
            <person name="Ward L.M."/>
            <person name="Pace L.A."/>
            <person name="Fischer W.W."/>
        </authorList>
    </citation>
    <scope>NUCLEOTIDE SEQUENCE [LARGE SCALE GENOMIC DNA]</scope>
    <source>
        <strain evidence="10 11">DSM 7119</strain>
    </source>
</reference>
<dbReference type="InterPro" id="IPR023013">
    <property type="entry name" value="AGPR_AS"/>
</dbReference>
<dbReference type="FunFam" id="3.30.360.10:FF:000014">
    <property type="entry name" value="N-acetyl-gamma-glutamyl-phosphate reductase"/>
    <property type="match status" value="1"/>
</dbReference>
<comment type="function">
    <text evidence="7">Catalyzes the NADPH-dependent reduction of N-acetyl-5-glutamyl phosphate to yield N-acetyl-L-glutamate 5-semialdehyde.</text>
</comment>
<dbReference type="NCBIfam" id="TIGR01850">
    <property type="entry name" value="argC"/>
    <property type="match status" value="1"/>
</dbReference>
<evidence type="ECO:0000256" key="5">
    <source>
        <dbReference type="ARBA" id="ARBA00023002"/>
    </source>
</evidence>
<dbReference type="EC" id="1.2.1.38" evidence="7"/>
<dbReference type="PANTHER" id="PTHR32338">
    <property type="entry name" value="N-ACETYL-GAMMA-GLUTAMYL-PHOSPHATE REDUCTASE, CHLOROPLASTIC-RELATED-RELATED"/>
    <property type="match status" value="1"/>
</dbReference>
<dbReference type="CDD" id="cd23934">
    <property type="entry name" value="AGPR_1_C"/>
    <property type="match status" value="1"/>
</dbReference>
<accession>A0A0P6YBE7</accession>
<dbReference type="Proteomes" id="UP000050277">
    <property type="component" value="Unassembled WGS sequence"/>
</dbReference>
<dbReference type="EMBL" id="LGKP01000021">
    <property type="protein sequence ID" value="KPL86763.1"/>
    <property type="molecule type" value="Genomic_DNA"/>
</dbReference>
<dbReference type="Pfam" id="PF01118">
    <property type="entry name" value="Semialdhyde_dh"/>
    <property type="match status" value="1"/>
</dbReference>
<dbReference type="Pfam" id="PF22698">
    <property type="entry name" value="Semialdhyde_dhC_1"/>
    <property type="match status" value="1"/>
</dbReference>
<evidence type="ECO:0000256" key="1">
    <source>
        <dbReference type="ARBA" id="ARBA00004862"/>
    </source>
</evidence>
<protein>
    <recommendedName>
        <fullName evidence="7">N-acetyl-gamma-glutamyl-phosphate reductase</fullName>
        <shortName evidence="7">AGPR</shortName>
        <ecNumber evidence="7">1.2.1.38</ecNumber>
    </recommendedName>
    <alternativeName>
        <fullName evidence="7">N-acetyl-glutamate semialdehyde dehydrogenase</fullName>
        <shortName evidence="7">NAGSA dehydrogenase</shortName>
    </alternativeName>
</protein>
<keyword evidence="7" id="KW-0963">Cytoplasm</keyword>
<dbReference type="Gene3D" id="3.30.360.10">
    <property type="entry name" value="Dihydrodipicolinate Reductase, domain 2"/>
    <property type="match status" value="1"/>
</dbReference>
<evidence type="ECO:0000256" key="7">
    <source>
        <dbReference type="HAMAP-Rule" id="MF_00150"/>
    </source>
</evidence>
<comment type="catalytic activity">
    <reaction evidence="6 7">
        <text>N-acetyl-L-glutamate 5-semialdehyde + phosphate + NADP(+) = N-acetyl-L-glutamyl 5-phosphate + NADPH + H(+)</text>
        <dbReference type="Rhea" id="RHEA:21588"/>
        <dbReference type="ChEBI" id="CHEBI:15378"/>
        <dbReference type="ChEBI" id="CHEBI:29123"/>
        <dbReference type="ChEBI" id="CHEBI:43474"/>
        <dbReference type="ChEBI" id="CHEBI:57783"/>
        <dbReference type="ChEBI" id="CHEBI:57936"/>
        <dbReference type="ChEBI" id="CHEBI:58349"/>
        <dbReference type="EC" id="1.2.1.38"/>
    </reaction>
</comment>
<keyword evidence="4 7" id="KW-0521">NADP</keyword>
<dbReference type="AlphaFoldDB" id="A0A0P6YBE7"/>
<dbReference type="UniPathway" id="UPA00068">
    <property type="reaction ID" value="UER00108"/>
</dbReference>
<dbReference type="GO" id="GO:0005737">
    <property type="term" value="C:cytoplasm"/>
    <property type="evidence" value="ECO:0007669"/>
    <property type="project" value="UniProtKB-SubCell"/>
</dbReference>
<feature type="domain" description="Semialdehyde dehydrogenase NAD-binding" evidence="9">
    <location>
        <begin position="3"/>
        <end position="137"/>
    </location>
</feature>
<dbReference type="InterPro" id="IPR058924">
    <property type="entry name" value="AGPR_dimerisation_dom"/>
</dbReference>
<dbReference type="InterPro" id="IPR036291">
    <property type="entry name" value="NAD(P)-bd_dom_sf"/>
</dbReference>
<evidence type="ECO:0000259" key="9">
    <source>
        <dbReference type="SMART" id="SM00859"/>
    </source>
</evidence>
<evidence type="ECO:0000256" key="2">
    <source>
        <dbReference type="ARBA" id="ARBA00022571"/>
    </source>
</evidence>
<dbReference type="InterPro" id="IPR000534">
    <property type="entry name" value="Semialdehyde_DH_NAD-bd"/>
</dbReference>
<dbReference type="PANTHER" id="PTHR32338:SF10">
    <property type="entry name" value="N-ACETYL-GAMMA-GLUTAMYL-PHOSPHATE REDUCTASE, CHLOROPLASTIC-RELATED"/>
    <property type="match status" value="1"/>
</dbReference>
<name>A0A0P6YBE7_9CHLR</name>
<gene>
    <name evidence="7" type="primary">argC</name>
    <name evidence="10" type="ORF">SE18_12420</name>
</gene>
<dbReference type="HAMAP" id="MF_00150">
    <property type="entry name" value="ArgC_type1"/>
    <property type="match status" value="1"/>
</dbReference>
<keyword evidence="5 7" id="KW-0560">Oxidoreductase</keyword>
<evidence type="ECO:0000256" key="4">
    <source>
        <dbReference type="ARBA" id="ARBA00022857"/>
    </source>
</evidence>
<dbReference type="CDD" id="cd17895">
    <property type="entry name" value="AGPR_1_N"/>
    <property type="match status" value="1"/>
</dbReference>
<feature type="active site" evidence="7 8">
    <location>
        <position position="145"/>
    </location>
</feature>
<dbReference type="GO" id="GO:0006526">
    <property type="term" value="P:L-arginine biosynthetic process"/>
    <property type="evidence" value="ECO:0007669"/>
    <property type="project" value="UniProtKB-UniRule"/>
</dbReference>
<dbReference type="InterPro" id="IPR050085">
    <property type="entry name" value="AGPR"/>
</dbReference>